<comment type="caution">
    <text evidence="5">The sequence shown here is derived from an EMBL/GenBank/DDBJ whole genome shotgun (WGS) entry which is preliminary data.</text>
</comment>
<organism evidence="5">
    <name type="scientific">Salvia splendens</name>
    <name type="common">Scarlet sage</name>
    <dbReference type="NCBI Taxonomy" id="180675"/>
    <lineage>
        <taxon>Eukaryota</taxon>
        <taxon>Viridiplantae</taxon>
        <taxon>Streptophyta</taxon>
        <taxon>Embryophyta</taxon>
        <taxon>Tracheophyta</taxon>
        <taxon>Spermatophyta</taxon>
        <taxon>Magnoliopsida</taxon>
        <taxon>eudicotyledons</taxon>
        <taxon>Gunneridae</taxon>
        <taxon>Pentapetalae</taxon>
        <taxon>asterids</taxon>
        <taxon>lamiids</taxon>
        <taxon>Lamiales</taxon>
        <taxon>Lamiaceae</taxon>
        <taxon>Nepetoideae</taxon>
        <taxon>Mentheae</taxon>
        <taxon>Salviinae</taxon>
        <taxon>Salvia</taxon>
        <taxon>Salvia subgen. Calosphace</taxon>
        <taxon>core Calosphace</taxon>
    </lineage>
</organism>
<evidence type="ECO:0000256" key="4">
    <source>
        <dbReference type="RuleBase" id="RU363099"/>
    </source>
</evidence>
<name>A0A8X8Y2A1_SALSN</name>
<comment type="similarity">
    <text evidence="1 4">Belongs to the plant dirigent protein family.</text>
</comment>
<accession>A0A8X8Y2A1</accession>
<comment type="subcellular location">
    <subcellularLocation>
        <location evidence="4">Secreted</location>
        <location evidence="4">Extracellular space</location>
        <location evidence="4">Apoplast</location>
    </subcellularLocation>
</comment>
<keyword evidence="3 4" id="KW-0964">Secreted</keyword>
<keyword evidence="4" id="KW-0052">Apoplast</keyword>
<comment type="subunit">
    <text evidence="2 4">Homodimer.</text>
</comment>
<gene>
    <name evidence="5" type="ORF">SASPL_118405</name>
</gene>
<dbReference type="Pfam" id="PF03018">
    <property type="entry name" value="Dirigent"/>
    <property type="match status" value="1"/>
</dbReference>
<reference evidence="5" key="2">
    <citation type="submission" date="2020-08" db="EMBL/GenBank/DDBJ databases">
        <title>Plant Genome Project.</title>
        <authorList>
            <person name="Zhang R.-G."/>
        </authorList>
    </citation>
    <scope>NUCLEOTIDE SEQUENCE</scope>
    <source>
        <strain evidence="5">Huo1</strain>
        <tissue evidence="5">Leaf</tissue>
    </source>
</reference>
<proteinExistence type="inferred from homology"/>
<dbReference type="EMBL" id="PNBA02000006">
    <property type="protein sequence ID" value="KAG6421846.1"/>
    <property type="molecule type" value="Genomic_DNA"/>
</dbReference>
<evidence type="ECO:0000256" key="3">
    <source>
        <dbReference type="ARBA" id="ARBA00022525"/>
    </source>
</evidence>
<dbReference type="GO" id="GO:0009699">
    <property type="term" value="P:phenylpropanoid biosynthetic process"/>
    <property type="evidence" value="ECO:0007669"/>
    <property type="project" value="UniProtKB-ARBA"/>
</dbReference>
<keyword evidence="6" id="KW-1185">Reference proteome</keyword>
<dbReference type="AlphaFoldDB" id="A0A8X8Y2A1"/>
<dbReference type="InterPro" id="IPR044859">
    <property type="entry name" value="Allene_oxi_cyc_Dirigent"/>
</dbReference>
<dbReference type="InterPro" id="IPR004265">
    <property type="entry name" value="Dirigent"/>
</dbReference>
<reference evidence="5" key="1">
    <citation type="submission" date="2018-01" db="EMBL/GenBank/DDBJ databases">
        <authorList>
            <person name="Mao J.F."/>
        </authorList>
    </citation>
    <scope>NUCLEOTIDE SEQUENCE</scope>
    <source>
        <strain evidence="5">Huo1</strain>
        <tissue evidence="5">Leaf</tissue>
    </source>
</reference>
<dbReference type="Proteomes" id="UP000298416">
    <property type="component" value="Unassembled WGS sequence"/>
</dbReference>
<evidence type="ECO:0000313" key="5">
    <source>
        <dbReference type="EMBL" id="KAG6421846.1"/>
    </source>
</evidence>
<dbReference type="Gene3D" id="2.40.480.10">
    <property type="entry name" value="Allene oxide cyclase-like"/>
    <property type="match status" value="1"/>
</dbReference>
<protein>
    <recommendedName>
        <fullName evidence="4">Dirigent protein</fullName>
    </recommendedName>
</protein>
<dbReference type="PANTHER" id="PTHR21495">
    <property type="entry name" value="NUCLEOPORIN-RELATED"/>
    <property type="match status" value="1"/>
</dbReference>
<dbReference type="GO" id="GO:0048046">
    <property type="term" value="C:apoplast"/>
    <property type="evidence" value="ECO:0007669"/>
    <property type="project" value="UniProtKB-SubCell"/>
</dbReference>
<evidence type="ECO:0000256" key="1">
    <source>
        <dbReference type="ARBA" id="ARBA00010746"/>
    </source>
</evidence>
<comment type="function">
    <text evidence="4">Dirigent proteins impart stereoselectivity on the phenoxy radical-coupling reaction, yielding optically active lignans from two molecules of coniferyl alcohol in the biosynthesis of lignans, flavonolignans, and alkaloids and thus plays a central role in plant secondary metabolism.</text>
</comment>
<sequence length="222" mass="24447">MVLCNGSSLNKKATFRVYLQEILSRPNATLYEVARANITSVSPTNFGQFLVGDDFVTTTPDPNSMRLGRSQGFVAFSDLDELAIALTFTFIFTDGPYRGSSLTIAGRKLVLGKNQEIPVVGGTGRFRLARGYTISNLVSSTPTSFTFVLAIDQIFQSDYDAPVSAGLMVAAEEHVAEMERRRFEERGLLLLAAMVERSERRWCKDVSLVGLGCAAVSRRRQD</sequence>
<evidence type="ECO:0000256" key="2">
    <source>
        <dbReference type="ARBA" id="ARBA00011738"/>
    </source>
</evidence>
<evidence type="ECO:0000313" key="6">
    <source>
        <dbReference type="Proteomes" id="UP000298416"/>
    </source>
</evidence>